<dbReference type="AlphaFoldDB" id="S8CCX3"/>
<dbReference type="InterPro" id="IPR030616">
    <property type="entry name" value="Aur-like"/>
</dbReference>
<evidence type="ECO:0000313" key="7">
    <source>
        <dbReference type="Proteomes" id="UP000015453"/>
    </source>
</evidence>
<gene>
    <name evidence="6" type="ORF">M569_12502</name>
</gene>
<dbReference type="OrthoDB" id="1719439at2759"/>
<feature type="non-terminal residue" evidence="6">
    <location>
        <position position="1"/>
    </location>
</feature>
<keyword evidence="4" id="KW-0418">Kinase</keyword>
<evidence type="ECO:0000256" key="3">
    <source>
        <dbReference type="ARBA" id="ARBA00022741"/>
    </source>
</evidence>
<protein>
    <submittedName>
        <fullName evidence="6">Uncharacterized protein</fullName>
    </submittedName>
</protein>
<name>S8CCX3_9LAMI</name>
<evidence type="ECO:0000313" key="6">
    <source>
        <dbReference type="EMBL" id="EPS62291.1"/>
    </source>
</evidence>
<reference evidence="6 7" key="1">
    <citation type="journal article" date="2013" name="BMC Genomics">
        <title>The miniature genome of a carnivorous plant Genlisea aurea contains a low number of genes and short non-coding sequences.</title>
        <authorList>
            <person name="Leushkin E.V."/>
            <person name="Sutormin R.A."/>
            <person name="Nabieva E.R."/>
            <person name="Penin A.A."/>
            <person name="Kondrashov A.S."/>
            <person name="Logacheva M.D."/>
        </authorList>
    </citation>
    <scope>NUCLEOTIDE SEQUENCE [LARGE SCALE GENOMIC DNA]</scope>
</reference>
<evidence type="ECO:0000256" key="1">
    <source>
        <dbReference type="ARBA" id="ARBA00022527"/>
    </source>
</evidence>
<evidence type="ECO:0000256" key="4">
    <source>
        <dbReference type="ARBA" id="ARBA00022777"/>
    </source>
</evidence>
<evidence type="ECO:0000256" key="5">
    <source>
        <dbReference type="ARBA" id="ARBA00022840"/>
    </source>
</evidence>
<keyword evidence="1" id="KW-0723">Serine/threonine-protein kinase</keyword>
<keyword evidence="5" id="KW-0067">ATP-binding</keyword>
<dbReference type="GO" id="GO:0004674">
    <property type="term" value="F:protein serine/threonine kinase activity"/>
    <property type="evidence" value="ECO:0007669"/>
    <property type="project" value="UniProtKB-KW"/>
</dbReference>
<dbReference type="InterPro" id="IPR011009">
    <property type="entry name" value="Kinase-like_dom_sf"/>
</dbReference>
<dbReference type="EMBL" id="AUSU01006250">
    <property type="protein sequence ID" value="EPS62291.1"/>
    <property type="molecule type" value="Genomic_DNA"/>
</dbReference>
<evidence type="ECO:0000256" key="2">
    <source>
        <dbReference type="ARBA" id="ARBA00022679"/>
    </source>
</evidence>
<keyword evidence="2" id="KW-0808">Transferase</keyword>
<dbReference type="Gene3D" id="1.10.510.10">
    <property type="entry name" value="Transferase(Phosphotransferase) domain 1"/>
    <property type="match status" value="1"/>
</dbReference>
<proteinExistence type="predicted"/>
<dbReference type="GO" id="GO:0005524">
    <property type="term" value="F:ATP binding"/>
    <property type="evidence" value="ECO:0007669"/>
    <property type="project" value="UniProtKB-KW"/>
</dbReference>
<keyword evidence="3" id="KW-0547">Nucleotide-binding</keyword>
<accession>S8CCX3</accession>
<comment type="caution">
    <text evidence="6">The sequence shown here is derived from an EMBL/GenBank/DDBJ whole genome shotgun (WGS) entry which is preliminary data.</text>
</comment>
<sequence>AEKHRHNVRRILAVDLRFPSSPVVSEEAKNLISLQLLVKETSKRLSLEKILKHPWIIENADPMAI</sequence>
<dbReference type="PANTHER" id="PTHR24350">
    <property type="entry name" value="SERINE/THREONINE-PROTEIN KINASE IAL-RELATED"/>
    <property type="match status" value="1"/>
</dbReference>
<organism evidence="6 7">
    <name type="scientific">Genlisea aurea</name>
    <dbReference type="NCBI Taxonomy" id="192259"/>
    <lineage>
        <taxon>Eukaryota</taxon>
        <taxon>Viridiplantae</taxon>
        <taxon>Streptophyta</taxon>
        <taxon>Embryophyta</taxon>
        <taxon>Tracheophyta</taxon>
        <taxon>Spermatophyta</taxon>
        <taxon>Magnoliopsida</taxon>
        <taxon>eudicotyledons</taxon>
        <taxon>Gunneridae</taxon>
        <taxon>Pentapetalae</taxon>
        <taxon>asterids</taxon>
        <taxon>lamiids</taxon>
        <taxon>Lamiales</taxon>
        <taxon>Lentibulariaceae</taxon>
        <taxon>Genlisea</taxon>
    </lineage>
</organism>
<dbReference type="SUPFAM" id="SSF56112">
    <property type="entry name" value="Protein kinase-like (PK-like)"/>
    <property type="match status" value="1"/>
</dbReference>
<dbReference type="Proteomes" id="UP000015453">
    <property type="component" value="Unassembled WGS sequence"/>
</dbReference>
<keyword evidence="7" id="KW-1185">Reference proteome</keyword>